<feature type="compositionally biased region" description="Polar residues" evidence="10">
    <location>
        <begin position="2207"/>
        <end position="2218"/>
    </location>
</feature>
<dbReference type="GO" id="GO:0004181">
    <property type="term" value="F:metallocarboxypeptidase activity"/>
    <property type="evidence" value="ECO:0007669"/>
    <property type="project" value="InterPro"/>
</dbReference>
<keyword evidence="13" id="KW-1185">Reference proteome</keyword>
<dbReference type="InterPro" id="IPR057247">
    <property type="entry name" value="CARBOXYPEPT_ZN_2"/>
</dbReference>
<dbReference type="PROSITE" id="PS00132">
    <property type="entry name" value="CARBOXYPEPT_ZN_1"/>
    <property type="match status" value="1"/>
</dbReference>
<comment type="similarity">
    <text evidence="2 9">Belongs to the peptidase M14 family.</text>
</comment>
<dbReference type="CDD" id="cd11308">
    <property type="entry name" value="Peptidase_M14NE-CP-C_like"/>
    <property type="match status" value="1"/>
</dbReference>
<dbReference type="Gene3D" id="2.60.40.1120">
    <property type="entry name" value="Carboxypeptidase-like, regulatory domain"/>
    <property type="match status" value="1"/>
</dbReference>
<feature type="compositionally biased region" description="Basic and acidic residues" evidence="10">
    <location>
        <begin position="3038"/>
        <end position="3048"/>
    </location>
</feature>
<dbReference type="PROSITE" id="PS00133">
    <property type="entry name" value="CARBOXYPEPT_ZN_2"/>
    <property type="match status" value="1"/>
</dbReference>
<feature type="compositionally biased region" description="Polar residues" evidence="10">
    <location>
        <begin position="3006"/>
        <end position="3023"/>
    </location>
</feature>
<evidence type="ECO:0000256" key="5">
    <source>
        <dbReference type="ARBA" id="ARBA00022723"/>
    </source>
</evidence>
<dbReference type="EMBL" id="KI394330">
    <property type="protein sequence ID" value="ERN03875.1"/>
    <property type="molecule type" value="Genomic_DNA"/>
</dbReference>
<dbReference type="PANTHER" id="PTHR13650:SF0">
    <property type="entry name" value="SPATACSIN"/>
    <property type="match status" value="1"/>
</dbReference>
<proteinExistence type="inferred from homology"/>
<evidence type="ECO:0000256" key="6">
    <source>
        <dbReference type="ARBA" id="ARBA00022801"/>
    </source>
</evidence>
<dbReference type="GO" id="GO:0008270">
    <property type="term" value="F:zinc ion binding"/>
    <property type="evidence" value="ECO:0007669"/>
    <property type="project" value="InterPro"/>
</dbReference>
<dbReference type="Gramene" id="ERN03875">
    <property type="protein sequence ID" value="ERN03875"/>
    <property type="gene ID" value="AMTR_s00078p00166420"/>
</dbReference>
<dbReference type="SMART" id="SM00631">
    <property type="entry name" value="Zn_pept"/>
    <property type="match status" value="1"/>
</dbReference>
<evidence type="ECO:0000256" key="3">
    <source>
        <dbReference type="ARBA" id="ARBA00022645"/>
    </source>
</evidence>
<sequence>MSKASLLEVLQMVKLDFGLGICSLVRIIGFENWFLNHGDSEELARGYMTNAELEKSVKEYAQKCRNISRIYRNIPCKVSWVCWKVYLALLRAGNGPARWVIEISDKPGEEEAEPAFKLLANMHGDEPVGRELLLLLANWLCENYLKDHLATYIVRNIHLHILPTMNPDGFSLRRRGNANNVDLNRDFPDQFFTENNDDNLRQPETKAIMKWMMERKFIASASLHGGALVANYPWDGSEDTRKQYYASPDDKTFRYLASLYSQSHRNMSLSKEFQGGITNGASWYPIYGGMQDWNYIHRGCFELTLEVGDNKWPKAEELPALWKDNKMSLLNLVASVAKSGVHGRILSSKTGLPLPASIKIKDINYTVKAGQRFGDYHRLLAPSQSYDVTAFMPGYESKTTRILLENGAMNLDFVLIPEEEPKDHMDLCNGCQCNCDNKGKLEVMEMLCNDIHKVPWICLLITELMKMVGSSGSDLEGGLAVLQLQNWSHLHIDLSEFNEFFISPTRELLLLLSYQCDALLLPLMASGLSNRLSSSKAAAQADLNKPDTLYDTPYESDPINIPNSSLPAKSSSSSAFKHHPVISDVKSLAWGCCGDAYNQNTDARFKELLFVAGDRGVTVHAFRCLNQENETSELVSEGFLEEGRWVEWGPWASSNCKARTEELVSSVSQNDGNVWGTNAGNGNEEQDYGVDREADYNKYSQRNVGCKRWLQTFLTEIETIESGGKFLARFPANSSFPCIADVISFSILYHAPKFLDFLHNHDPALISKEKERQEVDIKSLYKCSKVFSSSSHRLIGMVLTSEEPSYEDTSAVDEKWKRKVFVVVAMLHNWGIQWVSSVKLHSLYQRSRTQFEWADFQLSDDFLICLDSSGLIFIWGSTTGKLVTSLDVLKSCGINSKPQCLVETAQLSMYSENFSSSRLEEQTEQFDEVSNGTSLRKFKKLLVASNSLLLAVTDKYGLTYVIAADDYIPENDYMQSKLIPNFEHYGLGVLANWKLAGSDIGSHKMFQSHLESHIEDSSYKDDIGSKQVGKKGKWHKPGCETHSYLHGFSCRSWVKGGHPSFSDTSLTPSRRVFLPIEGSNKEDSIFFTALGITRIVRKCIVNNGRGFKIMHSCLHLSPEVLDDRGLDTGLSLRKFCSLEKEYEFVGKVIGCSFQGCVYFVSKDGLFIVLPSISVPSDTPPAEYIEYWRPISIRNKDSHLEHLLVNRGSRDLRQPWQIEILDRALVCESPEVVGHLCLENGWGLKVAWIRRLQLALDYANYDEIEKSLDMLIGVNAAEEGIMRLLFTVVERIFCRSTKDHDLALASRLLALAARFATKMIRRYGLLEHKRDKCTFKGSMQSTFCHLEPPPIKKNSGTANLGRLREMAHFLEVIRNLQNRLGVMRRRPGTGAVDTENASALAPIASQDDLPLPQGSVVEKNASGTVSTLEAQNPREVFPQTFPESEESLLALSPLESVSSTSYLDSRSLHELFVPSSMDGSQSRPIISFENAKDMIARWEMNKLDLKSVVKDALSSGRLPLAVLQLHIQHLKERGFERETRDIFNEVQDVGRAIAYDMFCKGEAGLAIATLQRLGEDIEVSLKELVFGTVRRNLRTHIAEELKRLGYLASYELRVLDRLSLIERLYPSSSFWGTYVCKPKQLGKGVYSVTLVEEDRPRLVCYHSYKDHTIECGEIDGAVIGSWANIDENLASVQPSEEDNIHAGYWAGAAVWCDAWDQRIVDRIVLDQPFLMGVHVLWESQLEYYMCHNDWVEVSRLLDTIPSSLLADGSLQIQLDVLHSFQANGEDRNVPRSARQSFSSEELDSVYMTVPNIKLFHSSSLSTCSQWLRMHMEQKLARKLIFLKGYWKGTWEIMPLLSRAGFIVNTSKISVREESSENLADLDFSSINEGFDKDALLGLHRVVVHYCAEYNLPNLLDLYLDHHKLAFDDSSMSLFQEAAGDCMWAKWLLLSRIKGFEYDASFANARAILSHNLVPGNNLCALEIDDIIRTIDDIAEGGGEIAALATLMYASVPLQNFLCSGSVNRHCKSSAQCTLENLRPGLQHFPTLWHTLVAACFGQDLNPGSVVPNIRPVFGKSALADYLNWRDKLFSSSGGDTSLLQMLPCWVTKAVRRLIQLSVQGPIGRQSFSFANSVLGVDSNGEFSAVSWEAAVQKHIEEELYASSFEENGHGIEHHLHRGRALAAFHHLLGVRAQRMRTGHADLERKGSSTRGSTNVQSDSQRLLTPLTQNEESLLSSVIPLATLHFEDPVLVASCALLLELCGQSASTLRVDVAALRRISSFYKSMGANENLKQFSPKDSPFHVVSNEGEFTLSLAQSLADDYLDHDNVRLLGKRAKAPLTRRHSRVLETVLQHLEKASLPVMIDGQTCGSWLLSGKGDGAELRSQQKAASQYWNLVTTFCQMHHLPISTKYLAALAKDNDWVGFLTEAQLEGCQFDVLIQVASKEFTDPRLKCHILTVLKSMSTKAKSSSTTSSASTGKNNGISTCFESMIPVELFELVAEAEKQKNSGEALLLKAKDLRWSLLAMIASCFPDVSPITCLTVWLEITAASETSSIKVNDISSQITANVAAAVEATNTLPNCSRELTIRYNRRKPKRRRLMETVISENTSVSSPTSPSFTSPAISLSLSQGVPAKEARKKQADEMISVMRDPDDGRVSLSKMVAILCEQRLFLPLLRAFEMFIPSCVLVPFIRSLQAFSQMRLSEASAHLASFSARIKEEPQYIHTNIPKDEHIGTTWITATAVKAADAMLSTCPSAYEKRCLLKLLSGADFGDGGSASAHYRRLYWKINLAEPSLRQNDGLCLGDESLDDAGLLTALEKIGHWEQARTWAQQLELSGPQWRSAAHHVTEMQAEAMVAEWKEFLWDVPEEKAALWGHCQTLFLRYSFPGLQAGLFFLKHADAVEKDIPARELHEMLLLSLQWLSGSLTQSLPVYPLHLLREIETRVWLLAVESEAQVKAGRVLFSSSSNQDGNETSIIEKTASIIAKMDSHLQIMRTRTTERSEIRENNQVSRYAQISETSASTTKTKRRAKGYLPSRRFPTDTADKNQDNEDSFSSLQSSRNNIELFKNFQLQEENIKFDSSVSGWEERVGPAELERAVLSLLEFGQITAAKQLQQKLSPSHVPTEIVLVDVALKLASISTPGTSGEGSLCSLDSDTLSVMQSYEILDHNHVTNPLQALETLTTKCTEGSGRGLCMRIIAVVKAANVLGLTFSEAFQKRPIELLQLLSLKAQDSLEEAKLLLQTHFIPPSSIARILAESFLKGLLAAHRGGYMDSQKEEGPAPLLWRLSDFIKWADLCPSEPEIGHALMRLVITGHDIPHACEVELLILSHHFYKSSACLDGVDVLVALAATRVESYVAEGDFSCLARLVTGVSNFHALHFILDILIENGQLELLLQKFSVADSTTGAAEAVRGFRMAVLSSLKHFNPHDLDAFAMVYNHFDMKYETSSLLESRARRSLQQWFLQHDRERSEELLDSMRFYVEAAESYSTIDAGNKTRQACAQASLTALQIRMPDHMWLNLSETNARRALVEQARFPEALAVAEAYGLNQPSEWVLVIWNQMLRPDIIEAFLDEFVAALPLLASMLLELARFYRSEVTARGEQSQLSAWLTPGGLPIEWARHLGRSFRALLKRTRDLRVRMQVAAVATGFRDVVEVCATALDRVPESAGPLVLRKGHGGAYLPLM</sequence>
<evidence type="ECO:0000259" key="11">
    <source>
        <dbReference type="PROSITE" id="PS52035"/>
    </source>
</evidence>
<dbReference type="InterPro" id="IPR000834">
    <property type="entry name" value="Peptidase_M14"/>
</dbReference>
<dbReference type="OMA" id="RWRYNIF"/>
<evidence type="ECO:0000256" key="7">
    <source>
        <dbReference type="ARBA" id="ARBA00022833"/>
    </source>
</evidence>
<keyword evidence="7" id="KW-0862">Zinc</keyword>
<dbReference type="Gene3D" id="3.40.630.10">
    <property type="entry name" value="Zn peptidases"/>
    <property type="match status" value="1"/>
</dbReference>
<evidence type="ECO:0000256" key="1">
    <source>
        <dbReference type="ARBA" id="ARBA00001947"/>
    </source>
</evidence>
<dbReference type="MEROPS" id="M14.A02"/>
<accession>W1PA52</accession>
<evidence type="ECO:0000256" key="4">
    <source>
        <dbReference type="ARBA" id="ARBA00022670"/>
    </source>
</evidence>
<dbReference type="STRING" id="13333.W1PA52"/>
<dbReference type="GO" id="GO:0005737">
    <property type="term" value="C:cytoplasm"/>
    <property type="evidence" value="ECO:0000318"/>
    <property type="project" value="GO_Central"/>
</dbReference>
<evidence type="ECO:0000256" key="2">
    <source>
        <dbReference type="ARBA" id="ARBA00005988"/>
    </source>
</evidence>
<evidence type="ECO:0000256" key="8">
    <source>
        <dbReference type="ARBA" id="ARBA00023180"/>
    </source>
</evidence>
<dbReference type="eggNOG" id="KOG2649">
    <property type="taxonomic scope" value="Eukaryota"/>
</dbReference>
<dbReference type="Proteomes" id="UP000017836">
    <property type="component" value="Unassembled WGS sequence"/>
</dbReference>
<evidence type="ECO:0000256" key="10">
    <source>
        <dbReference type="SAM" id="MobiDB-lite"/>
    </source>
</evidence>
<keyword evidence="3" id="KW-0121">Carboxypeptidase</keyword>
<dbReference type="InterPro" id="IPR028107">
    <property type="entry name" value="Spatacsin_C_dom"/>
</dbReference>
<feature type="domain" description="Peptidase M14" evidence="11">
    <location>
        <begin position="46"/>
        <end position="336"/>
    </location>
</feature>
<evidence type="ECO:0000256" key="9">
    <source>
        <dbReference type="PROSITE-ProRule" id="PRU01379"/>
    </source>
</evidence>
<dbReference type="Pfam" id="PF14649">
    <property type="entry name" value="Spatacsin_C"/>
    <property type="match status" value="1"/>
</dbReference>
<dbReference type="SUPFAM" id="SSF49464">
    <property type="entry name" value="Carboxypeptidase regulatory domain-like"/>
    <property type="match status" value="1"/>
</dbReference>
<feature type="active site" description="Proton donor/acceptor" evidence="9">
    <location>
        <position position="306"/>
    </location>
</feature>
<keyword evidence="6" id="KW-0378">Hydrolase</keyword>
<dbReference type="PROSITE" id="PS52035">
    <property type="entry name" value="PEPTIDASE_M14"/>
    <property type="match status" value="1"/>
</dbReference>
<dbReference type="PANTHER" id="PTHR13650">
    <property type="entry name" value="SPATACSIN"/>
    <property type="match status" value="1"/>
</dbReference>
<gene>
    <name evidence="12" type="ORF">AMTR_s00078p00166420</name>
</gene>
<keyword evidence="5" id="KW-0479">Metal-binding</keyword>
<dbReference type="InterPro" id="IPR008969">
    <property type="entry name" value="CarboxyPept-like_regulatory"/>
</dbReference>
<dbReference type="eggNOG" id="KOG1884">
    <property type="taxonomic scope" value="Eukaryota"/>
</dbReference>
<dbReference type="Pfam" id="PF00246">
    <property type="entry name" value="Peptidase_M14"/>
    <property type="match status" value="1"/>
</dbReference>
<dbReference type="InterPro" id="IPR028103">
    <property type="entry name" value="Spatacsin"/>
</dbReference>
<dbReference type="HOGENOM" id="CLU_000155_1_0_1"/>
<dbReference type="PRINTS" id="PR00765">
    <property type="entry name" value="CRBOXYPTASEA"/>
</dbReference>
<evidence type="ECO:0000313" key="12">
    <source>
        <dbReference type="EMBL" id="ERN03875.1"/>
    </source>
</evidence>
<feature type="compositionally biased region" description="Basic and acidic residues" evidence="10">
    <location>
        <begin position="2996"/>
        <end position="3005"/>
    </location>
</feature>
<feature type="region of interest" description="Disordered" evidence="10">
    <location>
        <begin position="2197"/>
        <end position="2218"/>
    </location>
</feature>
<keyword evidence="4" id="KW-0645">Protease</keyword>
<name>W1PA52_AMBTC</name>
<evidence type="ECO:0000313" key="13">
    <source>
        <dbReference type="Proteomes" id="UP000017836"/>
    </source>
</evidence>
<organism evidence="12 13">
    <name type="scientific">Amborella trichopoda</name>
    <dbReference type="NCBI Taxonomy" id="13333"/>
    <lineage>
        <taxon>Eukaryota</taxon>
        <taxon>Viridiplantae</taxon>
        <taxon>Streptophyta</taxon>
        <taxon>Embryophyta</taxon>
        <taxon>Tracheophyta</taxon>
        <taxon>Spermatophyta</taxon>
        <taxon>Magnoliopsida</taxon>
        <taxon>Amborellales</taxon>
        <taxon>Amborellaceae</taxon>
        <taxon>Amborella</taxon>
    </lineage>
</organism>
<dbReference type="GO" id="GO:0006508">
    <property type="term" value="P:proteolysis"/>
    <property type="evidence" value="ECO:0007669"/>
    <property type="project" value="UniProtKB-KW"/>
</dbReference>
<reference evidence="13" key="1">
    <citation type="journal article" date="2013" name="Science">
        <title>The Amborella genome and the evolution of flowering plants.</title>
        <authorList>
            <consortium name="Amborella Genome Project"/>
        </authorList>
    </citation>
    <scope>NUCLEOTIDE SEQUENCE [LARGE SCALE GENOMIC DNA]</scope>
</reference>
<feature type="region of interest" description="Disordered" evidence="10">
    <location>
        <begin position="2996"/>
        <end position="3057"/>
    </location>
</feature>
<keyword evidence="8" id="KW-0325">Glycoprotein</keyword>
<dbReference type="SUPFAM" id="SSF53187">
    <property type="entry name" value="Zn-dependent exopeptidases"/>
    <property type="match status" value="1"/>
</dbReference>
<protein>
    <recommendedName>
        <fullName evidence="11">Peptidase M14 domain-containing protein</fullName>
    </recommendedName>
</protein>
<dbReference type="FunFam" id="3.40.630.10:FF:000020">
    <property type="entry name" value="Carboxypeptidase D"/>
    <property type="match status" value="1"/>
</dbReference>
<comment type="cofactor">
    <cofactor evidence="1">
        <name>Zn(2+)</name>
        <dbReference type="ChEBI" id="CHEBI:29105"/>
    </cofactor>
</comment>
<dbReference type="InterPro" id="IPR057246">
    <property type="entry name" value="CARBOXYPEPT_ZN_1"/>
</dbReference>